<dbReference type="PANTHER" id="PTHR34580:SF1">
    <property type="entry name" value="PROTEIN PAFC"/>
    <property type="match status" value="1"/>
</dbReference>
<dbReference type="PROSITE" id="PS52050">
    <property type="entry name" value="WYL"/>
    <property type="match status" value="1"/>
</dbReference>
<name>A0A9E8KQF9_9ALTE</name>
<dbReference type="EMBL" id="CP101527">
    <property type="protein sequence ID" value="UZW76403.1"/>
    <property type="molecule type" value="Genomic_DNA"/>
</dbReference>
<dbReference type="Pfam" id="PF13280">
    <property type="entry name" value="WYL"/>
    <property type="match status" value="1"/>
</dbReference>
<dbReference type="KEGG" id="asem:NNL22_07390"/>
<accession>A0A9E8KQF9</accession>
<feature type="domain" description="WYL" evidence="1">
    <location>
        <begin position="185"/>
        <end position="251"/>
    </location>
</feature>
<evidence type="ECO:0000313" key="2">
    <source>
        <dbReference type="EMBL" id="UZW76403.1"/>
    </source>
</evidence>
<keyword evidence="3" id="KW-1185">Reference proteome</keyword>
<organism evidence="2 3">
    <name type="scientific">Alkalimarinus sediminis</name>
    <dbReference type="NCBI Taxonomy" id="1632866"/>
    <lineage>
        <taxon>Bacteria</taxon>
        <taxon>Pseudomonadati</taxon>
        <taxon>Pseudomonadota</taxon>
        <taxon>Gammaproteobacteria</taxon>
        <taxon>Alteromonadales</taxon>
        <taxon>Alteromonadaceae</taxon>
        <taxon>Alkalimarinus</taxon>
    </lineage>
</organism>
<dbReference type="PANTHER" id="PTHR34580">
    <property type="match status" value="1"/>
</dbReference>
<reference evidence="2" key="1">
    <citation type="submission" date="2022-07" db="EMBL/GenBank/DDBJ databases">
        <title>Alkalimarinus sp. nov., isolated from gut of a Alitta virens.</title>
        <authorList>
            <person name="Yang A.I."/>
            <person name="Shin N.-R."/>
        </authorList>
    </citation>
    <scope>NUCLEOTIDE SEQUENCE</scope>
    <source>
        <strain evidence="2">FA028</strain>
    </source>
</reference>
<sequence>MKTFLRRLAILDYLRSSKVQKSTDDILNHLISSDYLDAAGKGGRSGDSVADSAAVRRTIQRDLNFLYGAKDVLNEEGDNDFGLEASRGTGKSLLWSLDPYSTLAYDFEKMPTYLALSFAMTQKHLSDIMPKNTLAEMERFFKNADTKLQKEASKVSPQQFGRLKESVEFYQRGQRLQAANYDIAVLDTIYRAILKSKQLTFSYRGKSYRVHPFGVVILLPKLYLVCKKHEDIEKPNEYRNFLIHKISDIDVATQASRVPESFNLKAYLDDGNMDVFIDPDDRAHYHLVLRFTIAESSNLIADLAENPISDDQQLKQINELQYELTAKVKRTIQLKNWIMGLGRVATIVSPSIIQQDILAELNALMSNYSDYETPL</sequence>
<dbReference type="AlphaFoldDB" id="A0A9E8KQF9"/>
<gene>
    <name evidence="2" type="ORF">NNL22_07390</name>
</gene>
<proteinExistence type="predicted"/>
<dbReference type="RefSeq" id="WP_251811854.1">
    <property type="nucleotide sequence ID" value="NZ_CP101527.1"/>
</dbReference>
<evidence type="ECO:0000259" key="1">
    <source>
        <dbReference type="Pfam" id="PF13280"/>
    </source>
</evidence>
<dbReference type="Proteomes" id="UP001164472">
    <property type="component" value="Chromosome"/>
</dbReference>
<dbReference type="InterPro" id="IPR051534">
    <property type="entry name" value="CBASS_pafABC_assoc_protein"/>
</dbReference>
<protein>
    <submittedName>
        <fullName evidence="2">WYL domain-containing protein</fullName>
    </submittedName>
</protein>
<dbReference type="InterPro" id="IPR026881">
    <property type="entry name" value="WYL_dom"/>
</dbReference>
<evidence type="ECO:0000313" key="3">
    <source>
        <dbReference type="Proteomes" id="UP001164472"/>
    </source>
</evidence>